<dbReference type="Proteomes" id="UP000813461">
    <property type="component" value="Unassembled WGS sequence"/>
</dbReference>
<proteinExistence type="predicted"/>
<keyword evidence="2" id="KW-1185">Reference proteome</keyword>
<protein>
    <submittedName>
        <fullName evidence="1">Uncharacterized protein</fullName>
    </submittedName>
</protein>
<evidence type="ECO:0000313" key="1">
    <source>
        <dbReference type="EMBL" id="KAH7071781.1"/>
    </source>
</evidence>
<comment type="caution">
    <text evidence="1">The sequence shown here is derived from an EMBL/GenBank/DDBJ whole genome shotgun (WGS) entry which is preliminary data.</text>
</comment>
<dbReference type="EMBL" id="JAGMVJ010000024">
    <property type="protein sequence ID" value="KAH7071781.1"/>
    <property type="molecule type" value="Genomic_DNA"/>
</dbReference>
<reference evidence="1" key="1">
    <citation type="journal article" date="2021" name="Nat. Commun.">
        <title>Genetic determinants of endophytism in the Arabidopsis root mycobiome.</title>
        <authorList>
            <person name="Mesny F."/>
            <person name="Miyauchi S."/>
            <person name="Thiergart T."/>
            <person name="Pickel B."/>
            <person name="Atanasova L."/>
            <person name="Karlsson M."/>
            <person name="Huettel B."/>
            <person name="Barry K.W."/>
            <person name="Haridas S."/>
            <person name="Chen C."/>
            <person name="Bauer D."/>
            <person name="Andreopoulos W."/>
            <person name="Pangilinan J."/>
            <person name="LaButti K."/>
            <person name="Riley R."/>
            <person name="Lipzen A."/>
            <person name="Clum A."/>
            <person name="Drula E."/>
            <person name="Henrissat B."/>
            <person name="Kohler A."/>
            <person name="Grigoriev I.V."/>
            <person name="Martin F.M."/>
            <person name="Hacquard S."/>
        </authorList>
    </citation>
    <scope>NUCLEOTIDE SEQUENCE</scope>
    <source>
        <strain evidence="1">MPI-SDFR-AT-0120</strain>
    </source>
</reference>
<dbReference type="Gene3D" id="2.120.10.70">
    <property type="entry name" value="Fucose-specific lectin"/>
    <property type="match status" value="1"/>
</dbReference>
<name>A0A8K0QV39_9PLEO</name>
<dbReference type="SUPFAM" id="SSF89372">
    <property type="entry name" value="Fucose-specific lectin"/>
    <property type="match status" value="1"/>
</dbReference>
<dbReference type="AlphaFoldDB" id="A0A8K0QV39"/>
<dbReference type="OrthoDB" id="5417867at2759"/>
<organism evidence="1 2">
    <name type="scientific">Paraphoma chrysanthemicola</name>
    <dbReference type="NCBI Taxonomy" id="798071"/>
    <lineage>
        <taxon>Eukaryota</taxon>
        <taxon>Fungi</taxon>
        <taxon>Dikarya</taxon>
        <taxon>Ascomycota</taxon>
        <taxon>Pezizomycotina</taxon>
        <taxon>Dothideomycetes</taxon>
        <taxon>Pleosporomycetidae</taxon>
        <taxon>Pleosporales</taxon>
        <taxon>Pleosporineae</taxon>
        <taxon>Phaeosphaeriaceae</taxon>
        <taxon>Paraphoma</taxon>
    </lineage>
</organism>
<gene>
    <name evidence="1" type="ORF">FB567DRAFT_554416</name>
</gene>
<accession>A0A8K0QV39</accession>
<sequence length="730" mass="80894">MSRVDVYAPAFMGLDTRGKSSDSSRSINAKNSAWFEELYAHSNFSVLGVYLNHSVTLDTGKNGIFKDDDSHWMESLKTLCEQGWGIIFFYVGLLKDDSGSTGPENPIFGPRAWNVKSPSAAVLRQASEAGKQHGKHVKIGISKLLTKHKIDNNGSVVYIDNEYGLLNPAWRRYYNAMFEEMRTPGPKDYQPVRPGLYARDQNGMPNASELQDSNHDLFTWVLEYYDEGIKARRIDKDKVANIPDEVGDNLHINPQWFEMAGRRRTDVSSGRSITRISVGSQCLLNYATKDPSEAEKRAKDPNAKLEAYPRMPTQKLGNLTPQTPWDFDCSHVRDPRYPVASPRITGESAVPLILRGVHEKINKQMRVDLFTGVEWVALAETKIEPDAPILFPNSESVLSIDGNGRIVFSTTSGDLKSWSPWSVVMQPNARPMRRSRAMCAKETTAGALCVFYIATDLSINAIVREKPGAQWLPAAPVLDTQIPIIHAFSNIAAVTNGSSSVSILTISETSHLQLTTFRPAASANAAAFTTNQTLENQKLPPSLFQGTAIVAARPHELSALIFAVTRTHMLAMFSSVPGQAWKRPTIVGRAPNDRLFAHTRLAVHVESPLIIQVAAISYEGDPVVFTIRFDAEVREWKLAEPGSVRMVANPMVFRRVKTGPKNLGPAMTLNRGESDAQLWSINPYGDINFGVDPSGTKLVVLMIPGTGPDTALDVLYRRIGVSNEDWYRRL</sequence>
<evidence type="ECO:0000313" key="2">
    <source>
        <dbReference type="Proteomes" id="UP000813461"/>
    </source>
</evidence>